<evidence type="ECO:0000256" key="4">
    <source>
        <dbReference type="RuleBase" id="RU000481"/>
    </source>
</evidence>
<comment type="cofactor">
    <cofactor evidence="1 4">
        <name>pyridoxal 5'-phosphate</name>
        <dbReference type="ChEBI" id="CHEBI:597326"/>
    </cofactor>
</comment>
<dbReference type="InterPro" id="IPR004838">
    <property type="entry name" value="NHTrfase_class1_PyrdxlP-BS"/>
</dbReference>
<dbReference type="Gene3D" id="3.40.640.10">
    <property type="entry name" value="Type I PLP-dependent aspartate aminotransferase-like (Major domain)"/>
    <property type="match status" value="1"/>
</dbReference>
<evidence type="ECO:0000256" key="3">
    <source>
        <dbReference type="ARBA" id="ARBA00022679"/>
    </source>
</evidence>
<keyword evidence="3 4" id="KW-0808">Transferase</keyword>
<keyword evidence="2 4" id="KW-0032">Aminotransferase</keyword>
<dbReference type="CDD" id="cd00609">
    <property type="entry name" value="AAT_like"/>
    <property type="match status" value="1"/>
</dbReference>
<dbReference type="RefSeq" id="WP_071905170.1">
    <property type="nucleotide sequence ID" value="NZ_MPIN01000028.1"/>
</dbReference>
<dbReference type="Proteomes" id="UP000182229">
    <property type="component" value="Unassembled WGS sequence"/>
</dbReference>
<evidence type="ECO:0000313" key="6">
    <source>
        <dbReference type="EMBL" id="OJH33747.1"/>
    </source>
</evidence>
<dbReference type="Pfam" id="PF00155">
    <property type="entry name" value="Aminotran_1_2"/>
    <property type="match status" value="1"/>
</dbReference>
<dbReference type="OrthoDB" id="9804474at2"/>
<dbReference type="InterPro" id="IPR050881">
    <property type="entry name" value="LL-DAP_aminotransferase"/>
</dbReference>
<accession>A0A1L9AUQ4</accession>
<dbReference type="EMBL" id="MPIN01000028">
    <property type="protein sequence ID" value="OJH33747.1"/>
    <property type="molecule type" value="Genomic_DNA"/>
</dbReference>
<name>A0A1L9AUQ4_9BACT</name>
<evidence type="ECO:0000259" key="5">
    <source>
        <dbReference type="Pfam" id="PF00155"/>
    </source>
</evidence>
<dbReference type="PANTHER" id="PTHR42832">
    <property type="entry name" value="AMINO ACID AMINOTRANSFERASE"/>
    <property type="match status" value="1"/>
</dbReference>
<dbReference type="PROSITE" id="PS00105">
    <property type="entry name" value="AA_TRANSFER_CLASS_1"/>
    <property type="match status" value="1"/>
</dbReference>
<reference evidence="7" key="1">
    <citation type="submission" date="2016-11" db="EMBL/GenBank/DDBJ databases">
        <authorList>
            <person name="Shukria A."/>
            <person name="Stevens D.C."/>
        </authorList>
    </citation>
    <scope>NUCLEOTIDE SEQUENCE [LARGE SCALE GENOMIC DNA]</scope>
    <source>
        <strain evidence="7">Cbfe23</strain>
    </source>
</reference>
<dbReference type="AlphaFoldDB" id="A0A1L9AUQ4"/>
<gene>
    <name evidence="6" type="ORF">BON30_46870</name>
</gene>
<feature type="domain" description="Aminotransferase class I/classII large" evidence="5">
    <location>
        <begin position="33"/>
        <end position="383"/>
    </location>
</feature>
<keyword evidence="7" id="KW-1185">Reference proteome</keyword>
<comment type="similarity">
    <text evidence="4">Belongs to the class-I pyridoxal-phosphate-dependent aminotransferase family.</text>
</comment>
<dbReference type="EC" id="2.6.1.-" evidence="4"/>
<evidence type="ECO:0000313" key="7">
    <source>
        <dbReference type="Proteomes" id="UP000182229"/>
    </source>
</evidence>
<dbReference type="PANTHER" id="PTHR42832:SF3">
    <property type="entry name" value="L-GLUTAMINE--4-(METHYLSULFANYL)-2-OXOBUTANOATE AMINOTRANSFERASE"/>
    <property type="match status" value="1"/>
</dbReference>
<comment type="caution">
    <text evidence="6">The sequence shown here is derived from an EMBL/GenBank/DDBJ whole genome shotgun (WGS) entry which is preliminary data.</text>
</comment>
<sequence length="394" mass="42543">MSEHKPLRLRQLSASVFSTMDEARQRKLATGADVLNLSIGSPDLPPAPHVTEALARAVREPGHYGYPLKDLPAFREAVAFAYQRRFGVTLDPGTEVLGLTGSQEGLAHITQALTDPGDLVLVPDPGYPIYTAGPVLAGARLHPVPLKAEHGHLPDLESLPEDVKRRARLLLLNYPSNPLAAIVQPGFFEKVVAFARRYGTVVLHDAAYSELAFDGYRPPSFLETPGAREVGLEFNSLSKTYNLAGARIAYAVGNARLIGLLAEVKAHLDYGLFRPIQLAAVAALTGPQESVAELAATYQRRRDVLVDGLVRVGWDVPKPRATMFCWAPIPRGFESSLAFSMALLERAGITVVPGSGFGAMGEGYVRLALVQSEERLAEAVERVARSGLLTHASM</sequence>
<evidence type="ECO:0000256" key="1">
    <source>
        <dbReference type="ARBA" id="ARBA00001933"/>
    </source>
</evidence>
<dbReference type="Gene3D" id="3.90.1150.10">
    <property type="entry name" value="Aspartate Aminotransferase, domain 1"/>
    <property type="match status" value="1"/>
</dbReference>
<dbReference type="GO" id="GO:0008483">
    <property type="term" value="F:transaminase activity"/>
    <property type="evidence" value="ECO:0007669"/>
    <property type="project" value="UniProtKB-KW"/>
</dbReference>
<dbReference type="GO" id="GO:0030170">
    <property type="term" value="F:pyridoxal phosphate binding"/>
    <property type="evidence" value="ECO:0007669"/>
    <property type="project" value="InterPro"/>
</dbReference>
<dbReference type="InterPro" id="IPR004839">
    <property type="entry name" value="Aminotransferase_I/II_large"/>
</dbReference>
<organism evidence="6 7">
    <name type="scientific">Cystobacter ferrugineus</name>
    <dbReference type="NCBI Taxonomy" id="83449"/>
    <lineage>
        <taxon>Bacteria</taxon>
        <taxon>Pseudomonadati</taxon>
        <taxon>Myxococcota</taxon>
        <taxon>Myxococcia</taxon>
        <taxon>Myxococcales</taxon>
        <taxon>Cystobacterineae</taxon>
        <taxon>Archangiaceae</taxon>
        <taxon>Cystobacter</taxon>
    </lineage>
</organism>
<protein>
    <recommendedName>
        <fullName evidence="4">Aminotransferase</fullName>
        <ecNumber evidence="4">2.6.1.-</ecNumber>
    </recommendedName>
</protein>
<dbReference type="InterPro" id="IPR015424">
    <property type="entry name" value="PyrdxlP-dep_Trfase"/>
</dbReference>
<dbReference type="InterPro" id="IPR015422">
    <property type="entry name" value="PyrdxlP-dep_Trfase_small"/>
</dbReference>
<proteinExistence type="inferred from homology"/>
<dbReference type="SUPFAM" id="SSF53383">
    <property type="entry name" value="PLP-dependent transferases"/>
    <property type="match status" value="1"/>
</dbReference>
<dbReference type="InterPro" id="IPR015421">
    <property type="entry name" value="PyrdxlP-dep_Trfase_major"/>
</dbReference>
<reference evidence="6 7" key="2">
    <citation type="submission" date="2016-12" db="EMBL/GenBank/DDBJ databases">
        <title>Draft Genome Sequence of Cystobacter ferrugineus Strain Cbfe23.</title>
        <authorList>
            <person name="Akbar S."/>
            <person name="Dowd S.E."/>
            <person name="Stevens D.C."/>
        </authorList>
    </citation>
    <scope>NUCLEOTIDE SEQUENCE [LARGE SCALE GENOMIC DNA]</scope>
    <source>
        <strain evidence="6 7">Cbfe23</strain>
    </source>
</reference>
<evidence type="ECO:0000256" key="2">
    <source>
        <dbReference type="ARBA" id="ARBA00022576"/>
    </source>
</evidence>
<dbReference type="STRING" id="83449.BON30_46870"/>